<evidence type="ECO:0000259" key="4">
    <source>
        <dbReference type="Pfam" id="PF01048"/>
    </source>
</evidence>
<sequence length="252" mass="27663">MQKETPSEGIIRPIMGRRDPQLGPDALMVMLPSELKHLVREAKAEKVTFSNTPLYSLYRTKKVLGPGITLAGPFIGAPHAVIGLEKLIVLGARRILVLGWCGSLQPDLKTGDLVIPDRAISEEGTSQHYPLPNGAPRSDSELNRMLEISLEGQGITFTKGEIWTIDAIYRETSEKVKAYREKGVLAVEMEISALLTVAAYRSVSLAGLLVVSDELSDLKWRPGFSNPLLKKNTRLAGELLLSLSENLREVLP</sequence>
<dbReference type="PANTHER" id="PTHR43691:SF11">
    <property type="entry name" value="FI09636P-RELATED"/>
    <property type="match status" value="1"/>
</dbReference>
<dbReference type="PANTHER" id="PTHR43691">
    <property type="entry name" value="URIDINE PHOSPHORYLASE"/>
    <property type="match status" value="1"/>
</dbReference>
<feature type="domain" description="Nucleoside phosphorylase" evidence="4">
    <location>
        <begin position="26"/>
        <end position="217"/>
    </location>
</feature>
<dbReference type="GO" id="GO:0004731">
    <property type="term" value="F:purine-nucleoside phosphorylase activity"/>
    <property type="evidence" value="ECO:0007669"/>
    <property type="project" value="TreeGrafter"/>
</dbReference>
<gene>
    <name evidence="5" type="ORF">H8E19_12800</name>
</gene>
<dbReference type="Proteomes" id="UP000650524">
    <property type="component" value="Unassembled WGS sequence"/>
</dbReference>
<organism evidence="5 6">
    <name type="scientific">Candidatus Desulfacyla euxinica</name>
    <dbReference type="NCBI Taxonomy" id="2841693"/>
    <lineage>
        <taxon>Bacteria</taxon>
        <taxon>Deltaproteobacteria</taxon>
        <taxon>Candidatus Desulfacyla</taxon>
    </lineage>
</organism>
<dbReference type="SUPFAM" id="SSF53167">
    <property type="entry name" value="Purine and uridine phosphorylases"/>
    <property type="match status" value="1"/>
</dbReference>
<reference evidence="5 6" key="1">
    <citation type="submission" date="2020-08" db="EMBL/GenBank/DDBJ databases">
        <title>Bridging the membrane lipid divide: bacteria of the FCB group superphylum have the potential to synthesize archaeal ether lipids.</title>
        <authorList>
            <person name="Villanueva L."/>
            <person name="Von Meijenfeldt F.A.B."/>
            <person name="Westbye A.B."/>
            <person name="Yadav S."/>
            <person name="Hopmans E.C."/>
            <person name="Dutilh B.E."/>
            <person name="Sinninghe Damste J.S."/>
        </authorList>
    </citation>
    <scope>NUCLEOTIDE SEQUENCE [LARGE SCALE GENOMIC DNA]</scope>
    <source>
        <strain evidence="5">NIOZ-UU27</strain>
    </source>
</reference>
<dbReference type="GO" id="GO:0005829">
    <property type="term" value="C:cytosol"/>
    <property type="evidence" value="ECO:0007669"/>
    <property type="project" value="TreeGrafter"/>
</dbReference>
<dbReference type="AlphaFoldDB" id="A0A8J6N1V5"/>
<dbReference type="InterPro" id="IPR035994">
    <property type="entry name" value="Nucleoside_phosphorylase_sf"/>
</dbReference>
<proteinExistence type="predicted"/>
<comment type="caution">
    <text evidence="5">The sequence shown here is derived from an EMBL/GenBank/DDBJ whole genome shotgun (WGS) entry which is preliminary data.</text>
</comment>
<protein>
    <recommendedName>
        <fullName evidence="2">Uridine phosphorylase</fullName>
        <ecNumber evidence="1">2.4.2.3</ecNumber>
    </recommendedName>
</protein>
<evidence type="ECO:0000256" key="2">
    <source>
        <dbReference type="ARBA" id="ARBA00021980"/>
    </source>
</evidence>
<comment type="catalytic activity">
    <reaction evidence="3">
        <text>uridine + phosphate = alpha-D-ribose 1-phosphate + uracil</text>
        <dbReference type="Rhea" id="RHEA:24388"/>
        <dbReference type="ChEBI" id="CHEBI:16704"/>
        <dbReference type="ChEBI" id="CHEBI:17568"/>
        <dbReference type="ChEBI" id="CHEBI:43474"/>
        <dbReference type="ChEBI" id="CHEBI:57720"/>
        <dbReference type="EC" id="2.4.2.3"/>
    </reaction>
</comment>
<dbReference type="EMBL" id="JACNJD010000268">
    <property type="protein sequence ID" value="MBC8178276.1"/>
    <property type="molecule type" value="Genomic_DNA"/>
</dbReference>
<dbReference type="GO" id="GO:0004850">
    <property type="term" value="F:uridine phosphorylase activity"/>
    <property type="evidence" value="ECO:0007669"/>
    <property type="project" value="UniProtKB-EC"/>
</dbReference>
<accession>A0A8J6N1V5</accession>
<evidence type="ECO:0000313" key="5">
    <source>
        <dbReference type="EMBL" id="MBC8178276.1"/>
    </source>
</evidence>
<dbReference type="EC" id="2.4.2.3" evidence="1"/>
<dbReference type="Gene3D" id="3.40.50.1580">
    <property type="entry name" value="Nucleoside phosphorylase domain"/>
    <property type="match status" value="1"/>
</dbReference>
<dbReference type="Pfam" id="PF01048">
    <property type="entry name" value="PNP_UDP_1"/>
    <property type="match status" value="1"/>
</dbReference>
<evidence type="ECO:0000313" key="6">
    <source>
        <dbReference type="Proteomes" id="UP000650524"/>
    </source>
</evidence>
<evidence type="ECO:0000256" key="1">
    <source>
        <dbReference type="ARBA" id="ARBA00011888"/>
    </source>
</evidence>
<dbReference type="CDD" id="cd09007">
    <property type="entry name" value="NP-I_spr0068"/>
    <property type="match status" value="1"/>
</dbReference>
<evidence type="ECO:0000256" key="3">
    <source>
        <dbReference type="ARBA" id="ARBA00048447"/>
    </source>
</evidence>
<dbReference type="GO" id="GO:0006152">
    <property type="term" value="P:purine nucleoside catabolic process"/>
    <property type="evidence" value="ECO:0007669"/>
    <property type="project" value="TreeGrafter"/>
</dbReference>
<name>A0A8J6N1V5_9DELT</name>
<dbReference type="InterPro" id="IPR000845">
    <property type="entry name" value="Nucleoside_phosphorylase_d"/>
</dbReference>